<name>A0A4Y8MY60_9BURK</name>
<evidence type="ECO:0000259" key="2">
    <source>
        <dbReference type="Pfam" id="PF03795"/>
    </source>
</evidence>
<dbReference type="Proteomes" id="UP000297385">
    <property type="component" value="Unassembled WGS sequence"/>
</dbReference>
<dbReference type="InterPro" id="IPR011008">
    <property type="entry name" value="Dimeric_a/b-barrel"/>
</dbReference>
<comment type="similarity">
    <text evidence="1">Belongs to the YciI family.</text>
</comment>
<evidence type="ECO:0000313" key="3">
    <source>
        <dbReference type="EMBL" id="TFE42394.1"/>
    </source>
</evidence>
<reference evidence="3 4" key="1">
    <citation type="submission" date="2019-03" db="EMBL/GenBank/DDBJ databases">
        <title>Complete Genome Sequence of Paraburkholderia dipogonis ICMP 19430T, a Nitrogen-fixing Symbiont of the South African Invasive Legume Dipogon lignosus in New Zealand.</title>
        <authorList>
            <person name="De Meyer S.E."/>
        </authorList>
    </citation>
    <scope>NUCLEOTIDE SEQUENCE [LARGE SCALE GENOMIC DNA]</scope>
    <source>
        <strain evidence="3 4">ICMP 19430</strain>
    </source>
</reference>
<organism evidence="3 4">
    <name type="scientific">Paraburkholderia dipogonis</name>
    <dbReference type="NCBI Taxonomy" id="1211383"/>
    <lineage>
        <taxon>Bacteria</taxon>
        <taxon>Pseudomonadati</taxon>
        <taxon>Pseudomonadota</taxon>
        <taxon>Betaproteobacteria</taxon>
        <taxon>Burkholderiales</taxon>
        <taxon>Burkholderiaceae</taxon>
        <taxon>Paraburkholderia</taxon>
    </lineage>
</organism>
<gene>
    <name evidence="3" type="ORF">E2553_35995</name>
</gene>
<dbReference type="InterPro" id="IPR005545">
    <property type="entry name" value="YCII"/>
</dbReference>
<sequence>MKYFLCKFIPPRPNFLGTMSADEKEWMKQHGRFLDSLLDQGLVVAHGPVIDSAGGYGVSLFQLPDEQDVAELTSQDPIVRNGVGHYEHFPMLHLKVRDSS</sequence>
<evidence type="ECO:0000313" key="4">
    <source>
        <dbReference type="Proteomes" id="UP000297385"/>
    </source>
</evidence>
<accession>A0A4Y8MY60</accession>
<dbReference type="SUPFAM" id="SSF54909">
    <property type="entry name" value="Dimeric alpha+beta barrel"/>
    <property type="match status" value="1"/>
</dbReference>
<protein>
    <recommendedName>
        <fullName evidence="2">YCII-related domain-containing protein</fullName>
    </recommendedName>
</protein>
<dbReference type="AlphaFoldDB" id="A0A4Y8MY60"/>
<dbReference type="EMBL" id="SNVI01000002">
    <property type="protein sequence ID" value="TFE42394.1"/>
    <property type="molecule type" value="Genomic_DNA"/>
</dbReference>
<feature type="domain" description="YCII-related" evidence="2">
    <location>
        <begin position="8"/>
        <end position="88"/>
    </location>
</feature>
<comment type="caution">
    <text evidence="3">The sequence shown here is derived from an EMBL/GenBank/DDBJ whole genome shotgun (WGS) entry which is preliminary data.</text>
</comment>
<proteinExistence type="inferred from homology"/>
<dbReference type="Pfam" id="PF03795">
    <property type="entry name" value="YCII"/>
    <property type="match status" value="1"/>
</dbReference>
<evidence type="ECO:0000256" key="1">
    <source>
        <dbReference type="ARBA" id="ARBA00007689"/>
    </source>
</evidence>